<sequence length="76" mass="8685">MGTRLWEIATHNPSPWASWMNESHPLGSLVSMQANWIQIFKSLFSKTRRANFNNEFPVHVCKPAILPNGNHSPKPM</sequence>
<evidence type="ECO:0000313" key="2">
    <source>
        <dbReference type="Proteomes" id="UP001180020"/>
    </source>
</evidence>
<organism evidence="1 2">
    <name type="scientific">Acorus calamus</name>
    <name type="common">Sweet flag</name>
    <dbReference type="NCBI Taxonomy" id="4465"/>
    <lineage>
        <taxon>Eukaryota</taxon>
        <taxon>Viridiplantae</taxon>
        <taxon>Streptophyta</taxon>
        <taxon>Embryophyta</taxon>
        <taxon>Tracheophyta</taxon>
        <taxon>Spermatophyta</taxon>
        <taxon>Magnoliopsida</taxon>
        <taxon>Liliopsida</taxon>
        <taxon>Acoraceae</taxon>
        <taxon>Acorus</taxon>
    </lineage>
</organism>
<reference evidence="1" key="2">
    <citation type="submission" date="2023-06" db="EMBL/GenBank/DDBJ databases">
        <authorList>
            <person name="Ma L."/>
            <person name="Liu K.-W."/>
            <person name="Li Z."/>
            <person name="Hsiao Y.-Y."/>
            <person name="Qi Y."/>
            <person name="Fu T."/>
            <person name="Tang G."/>
            <person name="Zhang D."/>
            <person name="Sun W.-H."/>
            <person name="Liu D.-K."/>
            <person name="Li Y."/>
            <person name="Chen G.-Z."/>
            <person name="Liu X.-D."/>
            <person name="Liao X.-Y."/>
            <person name="Jiang Y.-T."/>
            <person name="Yu X."/>
            <person name="Hao Y."/>
            <person name="Huang J."/>
            <person name="Zhao X.-W."/>
            <person name="Ke S."/>
            <person name="Chen Y.-Y."/>
            <person name="Wu W.-L."/>
            <person name="Hsu J.-L."/>
            <person name="Lin Y.-F."/>
            <person name="Huang M.-D."/>
            <person name="Li C.-Y."/>
            <person name="Huang L."/>
            <person name="Wang Z.-W."/>
            <person name="Zhao X."/>
            <person name="Zhong W.-Y."/>
            <person name="Peng D.-H."/>
            <person name="Ahmad S."/>
            <person name="Lan S."/>
            <person name="Zhang J.-S."/>
            <person name="Tsai W.-C."/>
            <person name="Van De Peer Y."/>
            <person name="Liu Z.-J."/>
        </authorList>
    </citation>
    <scope>NUCLEOTIDE SEQUENCE</scope>
    <source>
        <strain evidence="1">CP</strain>
        <tissue evidence="1">Leaves</tissue>
    </source>
</reference>
<protein>
    <submittedName>
        <fullName evidence="1">Uncharacterized protein</fullName>
    </submittedName>
</protein>
<comment type="caution">
    <text evidence="1">The sequence shown here is derived from an EMBL/GenBank/DDBJ whole genome shotgun (WGS) entry which is preliminary data.</text>
</comment>
<keyword evidence="2" id="KW-1185">Reference proteome</keyword>
<gene>
    <name evidence="1" type="ORF">QJS10_CPA03g00811</name>
</gene>
<proteinExistence type="predicted"/>
<name>A0AAV9F6J8_ACOCL</name>
<reference evidence="1" key="1">
    <citation type="journal article" date="2023" name="Nat. Commun.">
        <title>Diploid and tetraploid genomes of Acorus and the evolution of monocots.</title>
        <authorList>
            <person name="Ma L."/>
            <person name="Liu K.W."/>
            <person name="Li Z."/>
            <person name="Hsiao Y.Y."/>
            <person name="Qi Y."/>
            <person name="Fu T."/>
            <person name="Tang G.D."/>
            <person name="Zhang D."/>
            <person name="Sun W.H."/>
            <person name="Liu D.K."/>
            <person name="Li Y."/>
            <person name="Chen G.Z."/>
            <person name="Liu X.D."/>
            <person name="Liao X.Y."/>
            <person name="Jiang Y.T."/>
            <person name="Yu X."/>
            <person name="Hao Y."/>
            <person name="Huang J."/>
            <person name="Zhao X.W."/>
            <person name="Ke S."/>
            <person name="Chen Y.Y."/>
            <person name="Wu W.L."/>
            <person name="Hsu J.L."/>
            <person name="Lin Y.F."/>
            <person name="Huang M.D."/>
            <person name="Li C.Y."/>
            <person name="Huang L."/>
            <person name="Wang Z.W."/>
            <person name="Zhao X."/>
            <person name="Zhong W.Y."/>
            <person name="Peng D.H."/>
            <person name="Ahmad S."/>
            <person name="Lan S."/>
            <person name="Zhang J.S."/>
            <person name="Tsai W.C."/>
            <person name="Van de Peer Y."/>
            <person name="Liu Z.J."/>
        </authorList>
    </citation>
    <scope>NUCLEOTIDE SEQUENCE</scope>
    <source>
        <strain evidence="1">CP</strain>
    </source>
</reference>
<evidence type="ECO:0000313" key="1">
    <source>
        <dbReference type="EMBL" id="KAK1320553.1"/>
    </source>
</evidence>
<accession>A0AAV9F6J8</accession>
<dbReference type="Proteomes" id="UP001180020">
    <property type="component" value="Unassembled WGS sequence"/>
</dbReference>
<dbReference type="EMBL" id="JAUJYO010000003">
    <property type="protein sequence ID" value="KAK1320553.1"/>
    <property type="molecule type" value="Genomic_DNA"/>
</dbReference>
<dbReference type="AlphaFoldDB" id="A0AAV9F6J8"/>